<feature type="compositionally biased region" description="Basic and acidic residues" evidence="2">
    <location>
        <begin position="205"/>
        <end position="216"/>
    </location>
</feature>
<sequence>MSCFSAKGERERTELREMLELSNAQKEEARKAAEAAARRGDEIARQLAAKQQEAGGLSAQLRDAGLREARLAASNEALAVQVASLQKALERAGAQRDELSERATELTAERKQAVADVRRLTRDREYLKHRVDRMQKALSMLESVLDDTLRENQGGIGAGMSDPRGAAAAAALRQSREAMSELWSKAGDGGGNGRALGSLADEPEELPRGCGMKDQHNYGLAAYRS</sequence>
<dbReference type="KEGG" id="mng:MNEG_0067"/>
<proteinExistence type="predicted"/>
<feature type="coiled-coil region" evidence="1">
    <location>
        <begin position="75"/>
        <end position="151"/>
    </location>
</feature>
<keyword evidence="4" id="KW-1185">Reference proteome</keyword>
<feature type="region of interest" description="Disordered" evidence="2">
    <location>
        <begin position="22"/>
        <end position="41"/>
    </location>
</feature>
<dbReference type="AlphaFoldDB" id="A0A0D2NUX0"/>
<dbReference type="Proteomes" id="UP000054498">
    <property type="component" value="Unassembled WGS sequence"/>
</dbReference>
<dbReference type="OrthoDB" id="10535710at2759"/>
<dbReference type="EMBL" id="KK100226">
    <property type="protein sequence ID" value="KIZ07881.1"/>
    <property type="molecule type" value="Genomic_DNA"/>
</dbReference>
<dbReference type="RefSeq" id="XP_013906900.1">
    <property type="nucleotide sequence ID" value="XM_014051446.1"/>
</dbReference>
<reference evidence="3 4" key="1">
    <citation type="journal article" date="2013" name="BMC Genomics">
        <title>Reconstruction of the lipid metabolism for the microalga Monoraphidium neglectum from its genome sequence reveals characteristics suitable for biofuel production.</title>
        <authorList>
            <person name="Bogen C."/>
            <person name="Al-Dilaimi A."/>
            <person name="Albersmeier A."/>
            <person name="Wichmann J."/>
            <person name="Grundmann M."/>
            <person name="Rupp O."/>
            <person name="Lauersen K.J."/>
            <person name="Blifernez-Klassen O."/>
            <person name="Kalinowski J."/>
            <person name="Goesmann A."/>
            <person name="Mussgnug J.H."/>
            <person name="Kruse O."/>
        </authorList>
    </citation>
    <scope>NUCLEOTIDE SEQUENCE [LARGE SCALE GENOMIC DNA]</scope>
    <source>
        <strain evidence="3 4">SAG 48.87</strain>
    </source>
</reference>
<evidence type="ECO:0000256" key="1">
    <source>
        <dbReference type="SAM" id="Coils"/>
    </source>
</evidence>
<dbReference type="GeneID" id="25726185"/>
<keyword evidence="1" id="KW-0175">Coiled coil</keyword>
<protein>
    <submittedName>
        <fullName evidence="3">Uncharacterized protein</fullName>
    </submittedName>
</protein>
<evidence type="ECO:0000256" key="2">
    <source>
        <dbReference type="SAM" id="MobiDB-lite"/>
    </source>
</evidence>
<gene>
    <name evidence="3" type="ORF">MNEG_0067</name>
</gene>
<evidence type="ECO:0000313" key="3">
    <source>
        <dbReference type="EMBL" id="KIZ07881.1"/>
    </source>
</evidence>
<accession>A0A0D2NUX0</accession>
<name>A0A0D2NUX0_9CHLO</name>
<organism evidence="3 4">
    <name type="scientific">Monoraphidium neglectum</name>
    <dbReference type="NCBI Taxonomy" id="145388"/>
    <lineage>
        <taxon>Eukaryota</taxon>
        <taxon>Viridiplantae</taxon>
        <taxon>Chlorophyta</taxon>
        <taxon>core chlorophytes</taxon>
        <taxon>Chlorophyceae</taxon>
        <taxon>CS clade</taxon>
        <taxon>Sphaeropleales</taxon>
        <taxon>Selenastraceae</taxon>
        <taxon>Monoraphidium</taxon>
    </lineage>
</organism>
<feature type="region of interest" description="Disordered" evidence="2">
    <location>
        <begin position="183"/>
        <end position="225"/>
    </location>
</feature>
<evidence type="ECO:0000313" key="4">
    <source>
        <dbReference type="Proteomes" id="UP000054498"/>
    </source>
</evidence>